<keyword evidence="2" id="KW-0472">Membrane</keyword>
<accession>A0A0X8JPP2</accession>
<dbReference type="Gene3D" id="2.20.200.10">
    <property type="entry name" value="Outer membrane efflux proteins (OEP)"/>
    <property type="match status" value="1"/>
</dbReference>
<dbReference type="GO" id="GO:0015562">
    <property type="term" value="F:efflux transmembrane transporter activity"/>
    <property type="evidence" value="ECO:0007669"/>
    <property type="project" value="InterPro"/>
</dbReference>
<dbReference type="PANTHER" id="PTHR30203">
    <property type="entry name" value="OUTER MEMBRANE CATION EFFLUX PROTEIN"/>
    <property type="match status" value="1"/>
</dbReference>
<evidence type="ECO:0000313" key="4">
    <source>
        <dbReference type="Proteomes" id="UP000063964"/>
    </source>
</evidence>
<keyword evidence="2" id="KW-1134">Transmembrane beta strand</keyword>
<dbReference type="STRING" id="888061.AXF15_03225"/>
<dbReference type="InterPro" id="IPR010131">
    <property type="entry name" value="MdtP/NodT-like"/>
</dbReference>
<dbReference type="NCBIfam" id="TIGR01845">
    <property type="entry name" value="outer_NodT"/>
    <property type="match status" value="1"/>
</dbReference>
<keyword evidence="4" id="KW-1185">Reference proteome</keyword>
<evidence type="ECO:0000256" key="1">
    <source>
        <dbReference type="ARBA" id="ARBA00007613"/>
    </source>
</evidence>
<name>A0A0X8JPP2_9BACT</name>
<protein>
    <submittedName>
        <fullName evidence="3">RND transporter</fullName>
    </submittedName>
</protein>
<dbReference type="Proteomes" id="UP000063964">
    <property type="component" value="Chromosome"/>
</dbReference>
<dbReference type="OrthoDB" id="9783163at2"/>
<dbReference type="RefSeq" id="WP_066603251.1">
    <property type="nucleotide sequence ID" value="NZ_CP014230.1"/>
</dbReference>
<dbReference type="InterPro" id="IPR003423">
    <property type="entry name" value="OMP_efflux"/>
</dbReference>
<dbReference type="GO" id="GO:0005886">
    <property type="term" value="C:plasma membrane"/>
    <property type="evidence" value="ECO:0007669"/>
    <property type="project" value="UniProtKB-SubCell"/>
</dbReference>
<proteinExistence type="inferred from homology"/>
<gene>
    <name evidence="3" type="ORF">AXF15_03225</name>
</gene>
<dbReference type="KEGG" id="doa:AXF15_03225"/>
<keyword evidence="2" id="KW-0449">Lipoprotein</keyword>
<dbReference type="SUPFAM" id="SSF56954">
    <property type="entry name" value="Outer membrane efflux proteins (OEP)"/>
    <property type="match status" value="1"/>
</dbReference>
<organism evidence="3 4">
    <name type="scientific">Desulfomicrobium orale DSM 12838</name>
    <dbReference type="NCBI Taxonomy" id="888061"/>
    <lineage>
        <taxon>Bacteria</taxon>
        <taxon>Pseudomonadati</taxon>
        <taxon>Thermodesulfobacteriota</taxon>
        <taxon>Desulfovibrionia</taxon>
        <taxon>Desulfovibrionales</taxon>
        <taxon>Desulfomicrobiaceae</taxon>
        <taxon>Desulfomicrobium</taxon>
    </lineage>
</organism>
<dbReference type="AlphaFoldDB" id="A0A0X8JPP2"/>
<keyword evidence="2" id="KW-0564">Palmitate</keyword>
<evidence type="ECO:0000256" key="2">
    <source>
        <dbReference type="RuleBase" id="RU362097"/>
    </source>
</evidence>
<dbReference type="PROSITE" id="PS51257">
    <property type="entry name" value="PROKAR_LIPOPROTEIN"/>
    <property type="match status" value="1"/>
</dbReference>
<dbReference type="PANTHER" id="PTHR30203:SF25">
    <property type="entry name" value="OUTER MEMBRANE PROTEIN-RELATED"/>
    <property type="match status" value="1"/>
</dbReference>
<comment type="similarity">
    <text evidence="1 2">Belongs to the outer membrane factor (OMF) (TC 1.B.17) family.</text>
</comment>
<dbReference type="Pfam" id="PF02321">
    <property type="entry name" value="OEP"/>
    <property type="match status" value="2"/>
</dbReference>
<evidence type="ECO:0000313" key="3">
    <source>
        <dbReference type="EMBL" id="AMD92218.1"/>
    </source>
</evidence>
<sequence>MSVRLLLLPVVLALAGCASVGLDYAPPRLDMPVGWSQAEDTDTITTASPDDIGRWWKRLGDPLLARLVEEALEASPGMRLAVTRLREARARRAVALAGFFPSVSATGRATRSQSSKESGSGRIGELYNAGLDASWEVDVFGGVRRSLEAATADTESAEASLDQARVSLAAEVALNYVMVRGFQERLRIARDNLSSQSETLEITMWRAEAGLAGDVDVERARGDCEQTRARLPVLEASLAEARHALETLLGKAPGALAERLGSGGELPVVPHRFAVGIPADTLRQRPDIRAAERSLAAETARVGVAEAARYPSLTLSGSIGLEALTPGGLGGTDAAAWSLLSGITAPVFNAGKLRNQVEIQDAVRERAAVAYEQAVLTALREVEDALSGLLRSRERAVALTDAVAAASRAAELARWNYEAGLKDFQMVLETRRTLLSVEDSLAESRADAVTSVIKLYKALGGGWSAQSGPDPAL</sequence>
<keyword evidence="2" id="KW-0812">Transmembrane</keyword>
<comment type="subcellular location">
    <subcellularLocation>
        <location evidence="2">Cell membrane</location>
        <topology evidence="2">Lipid-anchor</topology>
    </subcellularLocation>
</comment>
<dbReference type="Gene3D" id="1.20.1600.10">
    <property type="entry name" value="Outer membrane efflux proteins (OEP)"/>
    <property type="match status" value="1"/>
</dbReference>
<dbReference type="EMBL" id="CP014230">
    <property type="protein sequence ID" value="AMD92218.1"/>
    <property type="molecule type" value="Genomic_DNA"/>
</dbReference>
<reference evidence="4" key="1">
    <citation type="submission" date="2016-02" db="EMBL/GenBank/DDBJ databases">
        <authorList>
            <person name="Holder M.E."/>
            <person name="Ajami N.J."/>
            <person name="Petrosino J.F."/>
        </authorList>
    </citation>
    <scope>NUCLEOTIDE SEQUENCE [LARGE SCALE GENOMIC DNA]</scope>
    <source>
        <strain evidence="4">DSM 12838</strain>
    </source>
</reference>